<keyword evidence="2" id="KW-0472">Membrane</keyword>
<name>A0A8F6QUF1_9GAMM</name>
<reference evidence="3" key="1">
    <citation type="journal article" date="2019" name="Nat. Commun.">
        <title>Spatiotemporal dynamics of multidrug resistant bacteria on intensive care unit surfaces.</title>
        <authorList>
            <person name="D'Souza A.W."/>
            <person name="Potter R.F."/>
            <person name="Wallace M."/>
            <person name="Shupe A."/>
            <person name="Patel S."/>
            <person name="Sun X."/>
            <person name="Gul D."/>
            <person name="Kwon J.H."/>
            <person name="Andleeb S."/>
            <person name="Burnham C.D."/>
            <person name="Dantas G."/>
        </authorList>
    </citation>
    <scope>NUCLEOTIDE SEQUENCE</scope>
    <source>
        <strain evidence="3">AV_175</strain>
    </source>
</reference>
<reference evidence="3" key="2">
    <citation type="submission" date="2021-06" db="EMBL/GenBank/DDBJ databases">
        <authorList>
            <person name="Diorio-Toth L."/>
        </authorList>
    </citation>
    <scope>NUCLEOTIDE SEQUENCE</scope>
    <source>
        <strain evidence="3">AV_175</strain>
    </source>
</reference>
<evidence type="ECO:0000256" key="2">
    <source>
        <dbReference type="SAM" id="Phobius"/>
    </source>
</evidence>
<dbReference type="Pfam" id="PF16732">
    <property type="entry name" value="ComP_DUS"/>
    <property type="match status" value="1"/>
</dbReference>
<dbReference type="AlphaFoldDB" id="A0A8F6QUF1"/>
<dbReference type="InterPro" id="IPR045584">
    <property type="entry name" value="Pilin-like"/>
</dbReference>
<dbReference type="NCBIfam" id="TIGR02532">
    <property type="entry name" value="IV_pilin_GFxxxE"/>
    <property type="match status" value="1"/>
</dbReference>
<dbReference type="Pfam" id="PF07963">
    <property type="entry name" value="N_methyl"/>
    <property type="match status" value="1"/>
</dbReference>
<dbReference type="GO" id="GO:0043683">
    <property type="term" value="P:type IV pilus assembly"/>
    <property type="evidence" value="ECO:0007669"/>
    <property type="project" value="InterPro"/>
</dbReference>
<dbReference type="Gene3D" id="3.30.700.10">
    <property type="entry name" value="Glycoprotein, Type 4 Pilin"/>
    <property type="match status" value="1"/>
</dbReference>
<gene>
    <name evidence="3" type="ORF">EGK58_002050</name>
</gene>
<keyword evidence="2" id="KW-0812">Transmembrane</keyword>
<keyword evidence="1" id="KW-0488">Methylation</keyword>
<protein>
    <submittedName>
        <fullName evidence="3">Prepilin-type N-terminal cleavage/methylation domain-containing protein</fullName>
    </submittedName>
</protein>
<dbReference type="SUPFAM" id="SSF54523">
    <property type="entry name" value="Pili subunits"/>
    <property type="match status" value="1"/>
</dbReference>
<dbReference type="PANTHER" id="PTHR30093:SF47">
    <property type="entry name" value="TYPE IV PILUS NON-CORE MINOR PILIN PILE"/>
    <property type="match status" value="1"/>
</dbReference>
<dbReference type="InterPro" id="IPR000983">
    <property type="entry name" value="Bac_GSPG_pilin"/>
</dbReference>
<dbReference type="Proteomes" id="UP000280837">
    <property type="component" value="Chromosome"/>
</dbReference>
<keyword evidence="2" id="KW-1133">Transmembrane helix</keyword>
<dbReference type="RefSeq" id="WP_166138009.1">
    <property type="nucleotide sequence ID" value="NZ_CP078027.1"/>
</dbReference>
<sequence>MKSYKQGFTLIELMIVVIIIGILAAIAYPSYTGYQERTKRVEAQSVMLDIAQQLSAYKVAHGSYKDASTAAFITTNVPDDVKNNYALGLVLANNDQTWTLTATPVPTGKLQGTGAITLDSTGKQCWEKTSGACEPWDGK</sequence>
<dbReference type="PANTHER" id="PTHR30093">
    <property type="entry name" value="GENERAL SECRETION PATHWAY PROTEIN G"/>
    <property type="match status" value="1"/>
</dbReference>
<evidence type="ECO:0000313" key="3">
    <source>
        <dbReference type="EMBL" id="QXR19737.1"/>
    </source>
</evidence>
<dbReference type="GO" id="GO:0015628">
    <property type="term" value="P:protein secretion by the type II secretion system"/>
    <property type="evidence" value="ECO:0007669"/>
    <property type="project" value="InterPro"/>
</dbReference>
<dbReference type="PROSITE" id="PS00409">
    <property type="entry name" value="PROKAR_NTER_METHYL"/>
    <property type="match status" value="1"/>
</dbReference>
<dbReference type="GO" id="GO:0015627">
    <property type="term" value="C:type II protein secretion system complex"/>
    <property type="evidence" value="ECO:0007669"/>
    <property type="project" value="InterPro"/>
</dbReference>
<organism evidence="3">
    <name type="scientific">Acinetobacter variabilis</name>
    <dbReference type="NCBI Taxonomy" id="70346"/>
    <lineage>
        <taxon>Bacteria</taxon>
        <taxon>Pseudomonadati</taxon>
        <taxon>Pseudomonadota</taxon>
        <taxon>Gammaproteobacteria</taxon>
        <taxon>Moraxellales</taxon>
        <taxon>Moraxellaceae</taxon>
        <taxon>Acinetobacter</taxon>
    </lineage>
</organism>
<dbReference type="PRINTS" id="PR00813">
    <property type="entry name" value="BCTERIALGSPG"/>
</dbReference>
<proteinExistence type="predicted"/>
<dbReference type="EMBL" id="CP078027">
    <property type="protein sequence ID" value="QXR19737.1"/>
    <property type="molecule type" value="Genomic_DNA"/>
</dbReference>
<dbReference type="InterPro" id="IPR031982">
    <property type="entry name" value="PilE-like"/>
</dbReference>
<accession>A0A8F6QUF1</accession>
<feature type="transmembrane region" description="Helical" evidence="2">
    <location>
        <begin position="7"/>
        <end position="28"/>
    </location>
</feature>
<evidence type="ECO:0000256" key="1">
    <source>
        <dbReference type="ARBA" id="ARBA00022481"/>
    </source>
</evidence>
<dbReference type="InterPro" id="IPR012902">
    <property type="entry name" value="N_methyl_site"/>
</dbReference>